<dbReference type="SUPFAM" id="SSF81383">
    <property type="entry name" value="F-box domain"/>
    <property type="match status" value="1"/>
</dbReference>
<evidence type="ECO:0000313" key="2">
    <source>
        <dbReference type="Proteomes" id="UP000789595"/>
    </source>
</evidence>
<protein>
    <recommendedName>
        <fullName evidence="3">F-box domain-containing protein</fullName>
    </recommendedName>
</protein>
<organism evidence="1 2">
    <name type="scientific">Pelagomonas calceolata</name>
    <dbReference type="NCBI Taxonomy" id="35677"/>
    <lineage>
        <taxon>Eukaryota</taxon>
        <taxon>Sar</taxon>
        <taxon>Stramenopiles</taxon>
        <taxon>Ochrophyta</taxon>
        <taxon>Pelagophyceae</taxon>
        <taxon>Pelagomonadales</taxon>
        <taxon>Pelagomonadaceae</taxon>
        <taxon>Pelagomonas</taxon>
    </lineage>
</organism>
<dbReference type="InterPro" id="IPR036047">
    <property type="entry name" value="F-box-like_dom_sf"/>
</dbReference>
<comment type="caution">
    <text evidence="1">The sequence shown here is derived from an EMBL/GenBank/DDBJ whole genome shotgun (WGS) entry which is preliminary data.</text>
</comment>
<accession>A0A8J2SCE9</accession>
<dbReference type="Proteomes" id="UP000789595">
    <property type="component" value="Unassembled WGS sequence"/>
</dbReference>
<sequence>MSTLQQFIDDFLQGNGDDAINAALGHEFIPPPEPSPGPLMDPRAAAALSALAANGLSDEQSTLQGLLSCVPADQQGNPLDILLNLASLFERAGLMTQPRAVAPSVPSVPSVPALPPADDDARGASPARCALTTLPKEILRHVLSYRDLRTRFGCACASRLLRDAVGRLSLAPEHCLVQRAHPILATVCDLSALDAKTLGGLVMSQKDIFSAEPDRLGQVTTPTCGEPPLYPSTFLLRGDVFSLELTADGTDAPLFLATATLGIHFANDGNGFQLRFPGTDLSTSTTVRQLSAEGTDIRARILVSRRTAGGFQCAKLMDMVLNTVSSGATLRLFATSTIGYNEAVHDLHHARLIEVGCARLRLEYDTRTPHAGLKADVWLLDRWVPWSRHIDIVPPPPGALAVRWSSFEHMRTYARNARAA</sequence>
<evidence type="ECO:0008006" key="3">
    <source>
        <dbReference type="Google" id="ProtNLM"/>
    </source>
</evidence>
<evidence type="ECO:0000313" key="1">
    <source>
        <dbReference type="EMBL" id="CAH0367851.1"/>
    </source>
</evidence>
<name>A0A8J2SCE9_9STRA</name>
<proteinExistence type="predicted"/>
<dbReference type="AlphaFoldDB" id="A0A8J2SCE9"/>
<keyword evidence="2" id="KW-1185">Reference proteome</keyword>
<reference evidence="1" key="1">
    <citation type="submission" date="2021-11" db="EMBL/GenBank/DDBJ databases">
        <authorList>
            <consortium name="Genoscope - CEA"/>
            <person name="William W."/>
        </authorList>
    </citation>
    <scope>NUCLEOTIDE SEQUENCE</scope>
</reference>
<gene>
    <name evidence="1" type="ORF">PECAL_2P08900</name>
</gene>
<dbReference type="EMBL" id="CAKKNE010000002">
    <property type="protein sequence ID" value="CAH0367851.1"/>
    <property type="molecule type" value="Genomic_DNA"/>
</dbReference>